<evidence type="ECO:0000256" key="7">
    <source>
        <dbReference type="ARBA" id="ARBA00022946"/>
    </source>
</evidence>
<dbReference type="PANTHER" id="PTHR43557:SF4">
    <property type="entry name" value="APOPTOSIS-INDUCING FACTOR 1, MITOCHONDRIAL"/>
    <property type="match status" value="1"/>
</dbReference>
<evidence type="ECO:0000256" key="3">
    <source>
        <dbReference type="ARBA" id="ARBA00006442"/>
    </source>
</evidence>
<name>A0AAN5CFU1_9BILA</name>
<gene>
    <name evidence="14" type="ORF">PMAYCL1PPCAC_12512</name>
</gene>
<dbReference type="SUPFAM" id="SSF51905">
    <property type="entry name" value="FAD/NAD(P)-binding domain"/>
    <property type="match status" value="2"/>
</dbReference>
<dbReference type="Pfam" id="PF07992">
    <property type="entry name" value="Pyr_redox_2"/>
    <property type="match status" value="1"/>
</dbReference>
<keyword evidence="4" id="KW-0285">Flavoprotein</keyword>
<dbReference type="Pfam" id="PF14721">
    <property type="entry name" value="AIF_C"/>
    <property type="match status" value="1"/>
</dbReference>
<comment type="catalytic activity">
    <reaction evidence="11">
        <text>A + NADH + H(+) = AH2 + NAD(+)</text>
        <dbReference type="Rhea" id="RHEA:11356"/>
        <dbReference type="ChEBI" id="CHEBI:13193"/>
        <dbReference type="ChEBI" id="CHEBI:15378"/>
        <dbReference type="ChEBI" id="CHEBI:17499"/>
        <dbReference type="ChEBI" id="CHEBI:57540"/>
        <dbReference type="ChEBI" id="CHEBI:57945"/>
    </reaction>
</comment>
<sequence>KKEEKEESQAEPLHAVVEKKLVIVPVEVEKTRVEESVASTSSDEVSTPTEKVAVGKLPESVPYLLVGGGTASYYAALVIRARDPNARVLIISDESHLPYNRPPLSKELWWYGNDRSREHLEYRAPSGRTRDVFQEAEGFFVPAHQLPSSAHGGVSIVKGKRVLRVDAQENKAYLEDGTAIRFEKCLLATGGTPLCLPQLESASEEVKKRVIYYRGVDDYRRLDEEAAKAKSVTVVGGGFLGSELAYSMKRKHGKMEVNQIIPAHGQLASVLPEYLSRHAKDEMQKMGITVHSSSILSSAHSSPSGGLSLSLKDREGGETEIQTDLIVVAIGIQPNVDVAKASGLEIDPSNGGVVADGELRVRGEIFAAGDVCSLYDETLGRRRNEHWENAQISGRLAGENMTGGKTTFWYQPSFFTKIAPNLLLNAVGDTNSEHETFSVYRANTETGEKYERGVVFYVKDEKVVGVLLVNLVGAGIDVARRLIKDGNKVKDFKEMAKLFPLYENEKVAEDEEKKE</sequence>
<dbReference type="Gene3D" id="3.50.50.60">
    <property type="entry name" value="FAD/NAD(P)-binding domain"/>
    <property type="match status" value="2"/>
</dbReference>
<evidence type="ECO:0000256" key="10">
    <source>
        <dbReference type="ARBA" id="ARBA00023128"/>
    </source>
</evidence>
<comment type="subcellular location">
    <subcellularLocation>
        <location evidence="2">Mitochondrion</location>
    </subcellularLocation>
</comment>
<dbReference type="GO" id="GO:0006915">
    <property type="term" value="P:apoptotic process"/>
    <property type="evidence" value="ECO:0007669"/>
    <property type="project" value="UniProtKB-KW"/>
</dbReference>
<dbReference type="GO" id="GO:0005739">
    <property type="term" value="C:mitochondrion"/>
    <property type="evidence" value="ECO:0007669"/>
    <property type="project" value="UniProtKB-SubCell"/>
</dbReference>
<dbReference type="GO" id="GO:0033108">
    <property type="term" value="P:mitochondrial respiratory chain complex assembly"/>
    <property type="evidence" value="ECO:0007669"/>
    <property type="project" value="TreeGrafter"/>
</dbReference>
<evidence type="ECO:0000256" key="8">
    <source>
        <dbReference type="ARBA" id="ARBA00023002"/>
    </source>
</evidence>
<protein>
    <submittedName>
        <fullName evidence="14">Uncharacterized protein</fullName>
    </submittedName>
</protein>
<accession>A0AAN5CFU1</accession>
<keyword evidence="8" id="KW-0560">Oxidoreductase</keyword>
<comment type="similarity">
    <text evidence="3">Belongs to the FAD-dependent oxidoreductase family.</text>
</comment>
<dbReference type="PANTHER" id="PTHR43557">
    <property type="entry name" value="APOPTOSIS-INDUCING FACTOR 1"/>
    <property type="match status" value="1"/>
</dbReference>
<evidence type="ECO:0000313" key="15">
    <source>
        <dbReference type="Proteomes" id="UP001328107"/>
    </source>
</evidence>
<dbReference type="Gene3D" id="3.30.390.30">
    <property type="match status" value="1"/>
</dbReference>
<dbReference type="GO" id="GO:0046983">
    <property type="term" value="F:protein dimerization activity"/>
    <property type="evidence" value="ECO:0007669"/>
    <property type="project" value="InterPro"/>
</dbReference>
<dbReference type="SMART" id="SM01353">
    <property type="entry name" value="AIF_C"/>
    <property type="match status" value="1"/>
</dbReference>
<feature type="domain" description="FAD/NAD(P)-binding" evidence="12">
    <location>
        <begin position="64"/>
        <end position="393"/>
    </location>
</feature>
<dbReference type="SUPFAM" id="SSF55424">
    <property type="entry name" value="FAD/NAD-linked reductases, dimerisation (C-terminal) domain"/>
    <property type="match status" value="1"/>
</dbReference>
<keyword evidence="5" id="KW-0053">Apoptosis</keyword>
<keyword evidence="6" id="KW-0274">FAD</keyword>
<dbReference type="InterPro" id="IPR023753">
    <property type="entry name" value="FAD/NAD-binding_dom"/>
</dbReference>
<dbReference type="PRINTS" id="PR00411">
    <property type="entry name" value="PNDRDTASEI"/>
</dbReference>
<evidence type="ECO:0000259" key="13">
    <source>
        <dbReference type="Pfam" id="PF14721"/>
    </source>
</evidence>
<dbReference type="InterPro" id="IPR016156">
    <property type="entry name" value="FAD/NAD-linked_Rdtase_dimer_sf"/>
</dbReference>
<organism evidence="14 15">
    <name type="scientific">Pristionchus mayeri</name>
    <dbReference type="NCBI Taxonomy" id="1317129"/>
    <lineage>
        <taxon>Eukaryota</taxon>
        <taxon>Metazoa</taxon>
        <taxon>Ecdysozoa</taxon>
        <taxon>Nematoda</taxon>
        <taxon>Chromadorea</taxon>
        <taxon>Rhabditida</taxon>
        <taxon>Rhabditina</taxon>
        <taxon>Diplogasteromorpha</taxon>
        <taxon>Diplogasteroidea</taxon>
        <taxon>Neodiplogasteridae</taxon>
        <taxon>Pristionchus</taxon>
    </lineage>
</organism>
<dbReference type="GO" id="GO:0016174">
    <property type="term" value="F:NAD(P)H oxidase H2O2-forming activity"/>
    <property type="evidence" value="ECO:0007669"/>
    <property type="project" value="TreeGrafter"/>
</dbReference>
<reference evidence="15" key="1">
    <citation type="submission" date="2022-10" db="EMBL/GenBank/DDBJ databases">
        <title>Genome assembly of Pristionchus species.</title>
        <authorList>
            <person name="Yoshida K."/>
            <person name="Sommer R.J."/>
        </authorList>
    </citation>
    <scope>NUCLEOTIDE SEQUENCE [LARGE SCALE GENOMIC DNA]</scope>
    <source>
        <strain evidence="15">RS5460</strain>
    </source>
</reference>
<evidence type="ECO:0000256" key="4">
    <source>
        <dbReference type="ARBA" id="ARBA00022630"/>
    </source>
</evidence>
<dbReference type="AlphaFoldDB" id="A0AAN5CFU1"/>
<comment type="caution">
    <text evidence="14">The sequence shown here is derived from an EMBL/GenBank/DDBJ whole genome shotgun (WGS) entry which is preliminary data.</text>
</comment>
<keyword evidence="10" id="KW-0496">Mitochondrion</keyword>
<evidence type="ECO:0000313" key="14">
    <source>
        <dbReference type="EMBL" id="GMR42317.1"/>
    </source>
</evidence>
<feature type="domain" description="Mitochondrial apoptosis-inducing factor C-terminal" evidence="13">
    <location>
        <begin position="443"/>
        <end position="485"/>
    </location>
</feature>
<dbReference type="PRINTS" id="PR00368">
    <property type="entry name" value="FADPNR"/>
</dbReference>
<feature type="non-terminal residue" evidence="14">
    <location>
        <position position="1"/>
    </location>
</feature>
<keyword evidence="15" id="KW-1185">Reference proteome</keyword>
<evidence type="ECO:0000256" key="11">
    <source>
        <dbReference type="ARBA" id="ARBA00047786"/>
    </source>
</evidence>
<dbReference type="InterPro" id="IPR050446">
    <property type="entry name" value="FAD-oxidoreductase/Apoptosis"/>
</dbReference>
<evidence type="ECO:0000259" key="12">
    <source>
        <dbReference type="Pfam" id="PF07992"/>
    </source>
</evidence>
<evidence type="ECO:0000256" key="1">
    <source>
        <dbReference type="ARBA" id="ARBA00001974"/>
    </source>
</evidence>
<proteinExistence type="inferred from homology"/>
<dbReference type="InterPro" id="IPR029324">
    <property type="entry name" value="AIF_C"/>
</dbReference>
<evidence type="ECO:0000256" key="6">
    <source>
        <dbReference type="ARBA" id="ARBA00022827"/>
    </source>
</evidence>
<evidence type="ECO:0000256" key="2">
    <source>
        <dbReference type="ARBA" id="ARBA00004173"/>
    </source>
</evidence>
<dbReference type="InterPro" id="IPR036188">
    <property type="entry name" value="FAD/NAD-bd_sf"/>
</dbReference>
<dbReference type="Proteomes" id="UP001328107">
    <property type="component" value="Unassembled WGS sequence"/>
</dbReference>
<evidence type="ECO:0000256" key="5">
    <source>
        <dbReference type="ARBA" id="ARBA00022703"/>
    </source>
</evidence>
<dbReference type="EMBL" id="BTRK01000003">
    <property type="protein sequence ID" value="GMR42317.1"/>
    <property type="molecule type" value="Genomic_DNA"/>
</dbReference>
<dbReference type="GO" id="GO:0071949">
    <property type="term" value="F:FAD binding"/>
    <property type="evidence" value="ECO:0007669"/>
    <property type="project" value="TreeGrafter"/>
</dbReference>
<comment type="cofactor">
    <cofactor evidence="1">
        <name>FAD</name>
        <dbReference type="ChEBI" id="CHEBI:57692"/>
    </cofactor>
</comment>
<keyword evidence="9" id="KW-0520">NAD</keyword>
<keyword evidence="7" id="KW-0809">Transit peptide</keyword>
<evidence type="ECO:0000256" key="9">
    <source>
        <dbReference type="ARBA" id="ARBA00023027"/>
    </source>
</evidence>